<dbReference type="EMBL" id="JAUSRO010000009">
    <property type="protein sequence ID" value="MDP9900846.1"/>
    <property type="molecule type" value="Genomic_DNA"/>
</dbReference>
<feature type="transmembrane region" description="Helical" evidence="6">
    <location>
        <begin position="294"/>
        <end position="313"/>
    </location>
</feature>
<feature type="transmembrane region" description="Helical" evidence="6">
    <location>
        <begin position="204"/>
        <end position="224"/>
    </location>
</feature>
<feature type="transmembrane region" description="Helical" evidence="6">
    <location>
        <begin position="136"/>
        <end position="156"/>
    </location>
</feature>
<proteinExistence type="predicted"/>
<feature type="transmembrane region" description="Helical" evidence="6">
    <location>
        <begin position="7"/>
        <end position="28"/>
    </location>
</feature>
<organism evidence="7 8">
    <name type="scientific">Variovorax ginsengisoli</name>
    <dbReference type="NCBI Taxonomy" id="363844"/>
    <lineage>
        <taxon>Bacteria</taxon>
        <taxon>Pseudomonadati</taxon>
        <taxon>Pseudomonadota</taxon>
        <taxon>Betaproteobacteria</taxon>
        <taxon>Burkholderiales</taxon>
        <taxon>Comamonadaceae</taxon>
        <taxon>Variovorax</taxon>
    </lineage>
</organism>
<evidence type="ECO:0000256" key="3">
    <source>
        <dbReference type="ARBA" id="ARBA00022692"/>
    </source>
</evidence>
<evidence type="ECO:0000256" key="6">
    <source>
        <dbReference type="SAM" id="Phobius"/>
    </source>
</evidence>
<dbReference type="PANTHER" id="PTHR43124">
    <property type="entry name" value="PURINE EFFLUX PUMP PBUE"/>
    <property type="match status" value="1"/>
</dbReference>
<dbReference type="SUPFAM" id="SSF103473">
    <property type="entry name" value="MFS general substrate transporter"/>
    <property type="match status" value="1"/>
</dbReference>
<dbReference type="RefSeq" id="WP_307690633.1">
    <property type="nucleotide sequence ID" value="NZ_JAUSRO010000009.1"/>
</dbReference>
<gene>
    <name evidence="7" type="ORF">J2W36_003112</name>
</gene>
<comment type="caution">
    <text evidence="7">The sequence shown here is derived from an EMBL/GenBank/DDBJ whole genome shotgun (WGS) entry which is preliminary data.</text>
</comment>
<feature type="transmembrane region" description="Helical" evidence="6">
    <location>
        <begin position="162"/>
        <end position="183"/>
    </location>
</feature>
<evidence type="ECO:0000313" key="8">
    <source>
        <dbReference type="Proteomes" id="UP001226867"/>
    </source>
</evidence>
<dbReference type="InterPro" id="IPR050189">
    <property type="entry name" value="MFS_Efflux_Transporters"/>
</dbReference>
<feature type="transmembrane region" description="Helical" evidence="6">
    <location>
        <begin position="325"/>
        <end position="348"/>
    </location>
</feature>
<keyword evidence="8" id="KW-1185">Reference proteome</keyword>
<evidence type="ECO:0000256" key="1">
    <source>
        <dbReference type="ARBA" id="ARBA00004651"/>
    </source>
</evidence>
<evidence type="ECO:0000256" key="2">
    <source>
        <dbReference type="ARBA" id="ARBA00022475"/>
    </source>
</evidence>
<evidence type="ECO:0000256" key="4">
    <source>
        <dbReference type="ARBA" id="ARBA00022989"/>
    </source>
</evidence>
<keyword evidence="3 6" id="KW-0812">Transmembrane</keyword>
<sequence>MTQRHEIHAAALVTALVVGSMALLVLGLQPILLGELLEAKKVSLEGLGLVAMAEIVALGLGALLGDLALPLAHLRLATAVAAAATAALNLGTLYAMGDAGFAACRAAAGLAEGVLVWGATAVIVRSASPDRIAGIFFVLQTVAQAVVGLALAHVVIPAHGWAGAFTLLASLLVVPVLLAPALPRNLQPLSTPSTGVFAWSWEKAMPLITVFLQLSALGALWAYIEPLGIEVGFSGTAVQTLIAACLGIQVVGGLCGSVLVRSLDAPRALLVGSALLCGVAIGIFYTGVGVTPMFAALCGLFAFIWLFITPFQMRFAFSADTSGRVASLIPAAQIFGIACGPLIASAFVQGEQAHAVPVVSAAFGAAAVLTLCLRFVAQRQLRFDQRLER</sequence>
<evidence type="ECO:0000256" key="5">
    <source>
        <dbReference type="ARBA" id="ARBA00023136"/>
    </source>
</evidence>
<feature type="transmembrane region" description="Helical" evidence="6">
    <location>
        <begin position="100"/>
        <end position="124"/>
    </location>
</feature>
<feature type="transmembrane region" description="Helical" evidence="6">
    <location>
        <begin position="76"/>
        <end position="94"/>
    </location>
</feature>
<dbReference type="Gene3D" id="1.20.1250.20">
    <property type="entry name" value="MFS general substrate transporter like domains"/>
    <property type="match status" value="1"/>
</dbReference>
<evidence type="ECO:0000313" key="7">
    <source>
        <dbReference type="EMBL" id="MDP9900846.1"/>
    </source>
</evidence>
<feature type="transmembrane region" description="Helical" evidence="6">
    <location>
        <begin position="236"/>
        <end position="260"/>
    </location>
</feature>
<feature type="transmembrane region" description="Helical" evidence="6">
    <location>
        <begin position="354"/>
        <end position="377"/>
    </location>
</feature>
<reference evidence="7 8" key="1">
    <citation type="submission" date="2023-07" db="EMBL/GenBank/DDBJ databases">
        <title>Sorghum-associated microbial communities from plants grown in Nebraska, USA.</title>
        <authorList>
            <person name="Schachtman D."/>
        </authorList>
    </citation>
    <scope>NUCLEOTIDE SEQUENCE [LARGE SCALE GENOMIC DNA]</scope>
    <source>
        <strain evidence="7 8">DS1607</strain>
    </source>
</reference>
<feature type="transmembrane region" description="Helical" evidence="6">
    <location>
        <begin position="267"/>
        <end position="288"/>
    </location>
</feature>
<dbReference type="InterPro" id="IPR036259">
    <property type="entry name" value="MFS_trans_sf"/>
</dbReference>
<dbReference type="PANTHER" id="PTHR43124:SF10">
    <property type="entry name" value="PURINE EFFLUX PUMP PBUE"/>
    <property type="match status" value="1"/>
</dbReference>
<feature type="transmembrane region" description="Helical" evidence="6">
    <location>
        <begin position="48"/>
        <end position="69"/>
    </location>
</feature>
<protein>
    <submittedName>
        <fullName evidence="7">MFS family arabinose efflux permease</fullName>
    </submittedName>
</protein>
<dbReference type="Proteomes" id="UP001226867">
    <property type="component" value="Unassembled WGS sequence"/>
</dbReference>
<name>A0ABT9S922_9BURK</name>
<keyword evidence="5 6" id="KW-0472">Membrane</keyword>
<accession>A0ABT9S922</accession>
<keyword evidence="4 6" id="KW-1133">Transmembrane helix</keyword>
<comment type="subcellular location">
    <subcellularLocation>
        <location evidence="1">Cell membrane</location>
        <topology evidence="1">Multi-pass membrane protein</topology>
    </subcellularLocation>
</comment>
<keyword evidence="2" id="KW-1003">Cell membrane</keyword>